<dbReference type="AlphaFoldDB" id="A0AAP0QRA0"/>
<dbReference type="Proteomes" id="UP001428341">
    <property type="component" value="Unassembled WGS sequence"/>
</dbReference>
<keyword evidence="2" id="KW-1185">Reference proteome</keyword>
<gene>
    <name evidence="1" type="ORF">WN944_015650</name>
</gene>
<proteinExistence type="predicted"/>
<organism evidence="1 2">
    <name type="scientific">Citrus x changshan-huyou</name>
    <dbReference type="NCBI Taxonomy" id="2935761"/>
    <lineage>
        <taxon>Eukaryota</taxon>
        <taxon>Viridiplantae</taxon>
        <taxon>Streptophyta</taxon>
        <taxon>Embryophyta</taxon>
        <taxon>Tracheophyta</taxon>
        <taxon>Spermatophyta</taxon>
        <taxon>Magnoliopsida</taxon>
        <taxon>eudicotyledons</taxon>
        <taxon>Gunneridae</taxon>
        <taxon>Pentapetalae</taxon>
        <taxon>rosids</taxon>
        <taxon>malvids</taxon>
        <taxon>Sapindales</taxon>
        <taxon>Rutaceae</taxon>
        <taxon>Aurantioideae</taxon>
        <taxon>Citrus</taxon>
    </lineage>
</organism>
<protein>
    <submittedName>
        <fullName evidence="1">Uncharacterized protein</fullName>
    </submittedName>
</protein>
<dbReference type="EMBL" id="JBCGBO010000005">
    <property type="protein sequence ID" value="KAK9200452.1"/>
    <property type="molecule type" value="Genomic_DNA"/>
</dbReference>
<comment type="caution">
    <text evidence="1">The sequence shown here is derived from an EMBL/GenBank/DDBJ whole genome shotgun (WGS) entry which is preliminary data.</text>
</comment>
<evidence type="ECO:0000313" key="1">
    <source>
        <dbReference type="EMBL" id="KAK9200452.1"/>
    </source>
</evidence>
<accession>A0AAP0QRA0</accession>
<reference evidence="1 2" key="1">
    <citation type="submission" date="2024-05" db="EMBL/GenBank/DDBJ databases">
        <title>Haplotype-resolved chromosome-level genome assembly of Huyou (Citrus changshanensis).</title>
        <authorList>
            <person name="Miao C."/>
            <person name="Chen W."/>
            <person name="Wu Y."/>
            <person name="Wang L."/>
            <person name="Zhao S."/>
            <person name="Grierson D."/>
            <person name="Xu C."/>
            <person name="Chen K."/>
        </authorList>
    </citation>
    <scope>NUCLEOTIDE SEQUENCE [LARGE SCALE GENOMIC DNA]</scope>
    <source>
        <strain evidence="1">01-14</strain>
        <tissue evidence="1">Leaf</tissue>
    </source>
</reference>
<sequence>MNICFGRGDASEGIGEVMPVRELQRTWTKIKVDEIGDFLVSMSSLMVALSLFKCFFNLQAIFVHSY</sequence>
<name>A0AAP0QRA0_9ROSI</name>
<evidence type="ECO:0000313" key="2">
    <source>
        <dbReference type="Proteomes" id="UP001428341"/>
    </source>
</evidence>